<name>A0ABT2FPZ0_9GAMM</name>
<protein>
    <recommendedName>
        <fullName evidence="1">Redox-sensitive transcriptional activator SoxR</fullName>
    </recommendedName>
</protein>
<dbReference type="CDD" id="cd01110">
    <property type="entry name" value="HTH_SoxR"/>
    <property type="match status" value="1"/>
</dbReference>
<dbReference type="InterPro" id="IPR009061">
    <property type="entry name" value="DNA-bd_dom_put_sf"/>
</dbReference>
<dbReference type="InterPro" id="IPR010211">
    <property type="entry name" value="Redox-sen_tscrpt-act_SoxR"/>
</dbReference>
<dbReference type="RefSeq" id="WP_238898233.1">
    <property type="nucleotide sequence ID" value="NZ_JAKOGG010000020.1"/>
</dbReference>
<comment type="caution">
    <text evidence="7">The sequence shown here is derived from an EMBL/GenBank/DDBJ whole genome shotgun (WGS) entry which is preliminary data.</text>
</comment>
<dbReference type="SMART" id="SM00422">
    <property type="entry name" value="HTH_MERR"/>
    <property type="match status" value="1"/>
</dbReference>
<feature type="domain" description="HTH merR-type" evidence="6">
    <location>
        <begin position="6"/>
        <end position="74"/>
    </location>
</feature>
<keyword evidence="2" id="KW-0479">Metal-binding</keyword>
<dbReference type="NCBIfam" id="TIGR01950">
    <property type="entry name" value="SoxR"/>
    <property type="match status" value="1"/>
</dbReference>
<dbReference type="PRINTS" id="PR00040">
    <property type="entry name" value="HTHMERR"/>
</dbReference>
<evidence type="ECO:0000256" key="2">
    <source>
        <dbReference type="ARBA" id="ARBA00022714"/>
    </source>
</evidence>
<reference evidence="8" key="1">
    <citation type="submission" date="2023-07" db="EMBL/GenBank/DDBJ databases">
        <title>Shewanella mangrovi sp. nov., an acetaldehyde- degrading bacterium isolated from mangrove sediment.</title>
        <authorList>
            <person name="Liu Y."/>
        </authorList>
    </citation>
    <scope>NUCLEOTIDE SEQUENCE [LARGE SCALE GENOMIC DNA]</scope>
    <source>
        <strain evidence="8">C32</strain>
    </source>
</reference>
<organism evidence="7 8">
    <name type="scientific">Shewanella electrica</name>
    <dbReference type="NCBI Taxonomy" id="515560"/>
    <lineage>
        <taxon>Bacteria</taxon>
        <taxon>Pseudomonadati</taxon>
        <taxon>Pseudomonadota</taxon>
        <taxon>Gammaproteobacteria</taxon>
        <taxon>Alteromonadales</taxon>
        <taxon>Shewanellaceae</taxon>
        <taxon>Shewanella</taxon>
    </lineage>
</organism>
<dbReference type="PANTHER" id="PTHR30204">
    <property type="entry name" value="REDOX-CYCLING DRUG-SENSING TRANSCRIPTIONAL ACTIVATOR SOXR"/>
    <property type="match status" value="1"/>
</dbReference>
<dbReference type="Gene3D" id="1.10.1660.10">
    <property type="match status" value="1"/>
</dbReference>
<evidence type="ECO:0000313" key="7">
    <source>
        <dbReference type="EMBL" id="MCS4558415.1"/>
    </source>
</evidence>
<keyword evidence="2" id="KW-0001">2Fe-2S</keyword>
<keyword evidence="5" id="KW-0238">DNA-binding</keyword>
<evidence type="ECO:0000256" key="3">
    <source>
        <dbReference type="ARBA" id="ARBA00023004"/>
    </source>
</evidence>
<dbReference type="EMBL" id="JAKOGG010000020">
    <property type="protein sequence ID" value="MCS4558415.1"/>
    <property type="molecule type" value="Genomic_DNA"/>
</dbReference>
<sequence>MERCGAMSVGEVAKRSGVAVSTLHFYETKGLITSTRNAGNQRRYDRKVLRRIAVIRIAQAAGLPLTEIKKHLDAIPNTPISVSEWRELSSEWHAVLTERIATLTTLRDHMEGCIGCGCLSLTDCPLRNPDDVMANAGAGPQLLTISVDNVAEE</sequence>
<gene>
    <name evidence="7" type="primary">soxR</name>
    <name evidence="7" type="ORF">L9G74_18420</name>
</gene>
<dbReference type="PANTHER" id="PTHR30204:SF0">
    <property type="entry name" value="REDOX-SENSITIVE TRANSCRIPTIONAL ACTIVATOR SOXR"/>
    <property type="match status" value="1"/>
</dbReference>
<evidence type="ECO:0000256" key="1">
    <source>
        <dbReference type="ARBA" id="ARBA00014474"/>
    </source>
</evidence>
<dbReference type="Proteomes" id="UP001201549">
    <property type="component" value="Unassembled WGS sequence"/>
</dbReference>
<keyword evidence="8" id="KW-1185">Reference proteome</keyword>
<dbReference type="Pfam" id="PF13411">
    <property type="entry name" value="MerR_1"/>
    <property type="match status" value="1"/>
</dbReference>
<accession>A0ABT2FPZ0</accession>
<proteinExistence type="predicted"/>
<keyword evidence="4" id="KW-0411">Iron-sulfur</keyword>
<keyword evidence="3" id="KW-0408">Iron</keyword>
<dbReference type="InterPro" id="IPR047057">
    <property type="entry name" value="MerR_fam"/>
</dbReference>
<evidence type="ECO:0000256" key="4">
    <source>
        <dbReference type="ARBA" id="ARBA00023014"/>
    </source>
</evidence>
<evidence type="ECO:0000259" key="6">
    <source>
        <dbReference type="PROSITE" id="PS50937"/>
    </source>
</evidence>
<dbReference type="InterPro" id="IPR000551">
    <property type="entry name" value="MerR-type_HTH_dom"/>
</dbReference>
<dbReference type="PROSITE" id="PS50937">
    <property type="entry name" value="HTH_MERR_2"/>
    <property type="match status" value="1"/>
</dbReference>
<dbReference type="PROSITE" id="PS00552">
    <property type="entry name" value="HTH_MERR_1"/>
    <property type="match status" value="1"/>
</dbReference>
<evidence type="ECO:0000313" key="8">
    <source>
        <dbReference type="Proteomes" id="UP001201549"/>
    </source>
</evidence>
<dbReference type="SUPFAM" id="SSF46955">
    <property type="entry name" value="Putative DNA-binding domain"/>
    <property type="match status" value="1"/>
</dbReference>
<evidence type="ECO:0000256" key="5">
    <source>
        <dbReference type="ARBA" id="ARBA00023125"/>
    </source>
</evidence>